<feature type="transmembrane region" description="Helical" evidence="4">
    <location>
        <begin position="275"/>
        <end position="294"/>
    </location>
</feature>
<dbReference type="Pfam" id="PF07690">
    <property type="entry name" value="MFS_1"/>
    <property type="match status" value="1"/>
</dbReference>
<feature type="transmembrane region" description="Helical" evidence="4">
    <location>
        <begin position="300"/>
        <end position="320"/>
    </location>
</feature>
<evidence type="ECO:0000256" key="1">
    <source>
        <dbReference type="ARBA" id="ARBA00022692"/>
    </source>
</evidence>
<dbReference type="PROSITE" id="PS50850">
    <property type="entry name" value="MFS"/>
    <property type="match status" value="1"/>
</dbReference>
<keyword evidence="7" id="KW-1185">Reference proteome</keyword>
<dbReference type="RefSeq" id="WP_166652280.1">
    <property type="nucleotide sequence ID" value="NZ_SNZR01000002.1"/>
</dbReference>
<dbReference type="PANTHER" id="PTHR23527">
    <property type="entry name" value="BLL3282 PROTEIN"/>
    <property type="match status" value="1"/>
</dbReference>
<reference evidence="6 7" key="1">
    <citation type="submission" date="2019-03" db="EMBL/GenBank/DDBJ databases">
        <title>Genomic Encyclopedia of Type Strains, Phase IV (KMG-IV): sequencing the most valuable type-strain genomes for metagenomic binning, comparative biology and taxonomic classification.</title>
        <authorList>
            <person name="Goeker M."/>
        </authorList>
    </citation>
    <scope>NUCLEOTIDE SEQUENCE [LARGE SCALE GENOMIC DNA]</scope>
    <source>
        <strain evidence="6 7">DSM 25903</strain>
    </source>
</reference>
<keyword evidence="3 4" id="KW-0472">Membrane</keyword>
<keyword evidence="2 4" id="KW-1133">Transmembrane helix</keyword>
<dbReference type="Gene3D" id="1.20.1250.20">
    <property type="entry name" value="MFS general substrate transporter like domains"/>
    <property type="match status" value="2"/>
</dbReference>
<dbReference type="InterPro" id="IPR036259">
    <property type="entry name" value="MFS_trans_sf"/>
</dbReference>
<feature type="domain" description="Major facilitator superfamily (MFS) profile" evidence="5">
    <location>
        <begin position="1"/>
        <end position="392"/>
    </location>
</feature>
<feature type="transmembrane region" description="Helical" evidence="4">
    <location>
        <begin position="70"/>
        <end position="101"/>
    </location>
</feature>
<dbReference type="InterPro" id="IPR011701">
    <property type="entry name" value="MFS"/>
</dbReference>
<evidence type="ECO:0000256" key="2">
    <source>
        <dbReference type="ARBA" id="ARBA00022989"/>
    </source>
</evidence>
<proteinExistence type="predicted"/>
<feature type="transmembrane region" description="Helical" evidence="4">
    <location>
        <begin position="242"/>
        <end position="263"/>
    </location>
</feature>
<organism evidence="6 7">
    <name type="scientific">Enterovirga rhinocerotis</name>
    <dbReference type="NCBI Taxonomy" id="1339210"/>
    <lineage>
        <taxon>Bacteria</taxon>
        <taxon>Pseudomonadati</taxon>
        <taxon>Pseudomonadota</taxon>
        <taxon>Alphaproteobacteria</taxon>
        <taxon>Hyphomicrobiales</taxon>
        <taxon>Methylobacteriaceae</taxon>
        <taxon>Enterovirga</taxon>
    </lineage>
</organism>
<feature type="transmembrane region" description="Helical" evidence="4">
    <location>
        <begin position="35"/>
        <end position="58"/>
    </location>
</feature>
<feature type="transmembrane region" description="Helical" evidence="4">
    <location>
        <begin position="368"/>
        <end position="387"/>
    </location>
</feature>
<gene>
    <name evidence="6" type="ORF">EV668_0034</name>
</gene>
<accession>A0A4R7CAE0</accession>
<evidence type="ECO:0000256" key="3">
    <source>
        <dbReference type="ARBA" id="ARBA00023136"/>
    </source>
</evidence>
<dbReference type="Proteomes" id="UP000295122">
    <property type="component" value="Unassembled WGS sequence"/>
</dbReference>
<dbReference type="InterPro" id="IPR052952">
    <property type="entry name" value="MFS-Transporter"/>
</dbReference>
<dbReference type="GO" id="GO:0022857">
    <property type="term" value="F:transmembrane transporter activity"/>
    <property type="evidence" value="ECO:0007669"/>
    <property type="project" value="InterPro"/>
</dbReference>
<feature type="transmembrane region" description="Helical" evidence="4">
    <location>
        <begin position="210"/>
        <end position="236"/>
    </location>
</feature>
<dbReference type="PANTHER" id="PTHR23527:SF1">
    <property type="entry name" value="BLL3282 PROTEIN"/>
    <property type="match status" value="1"/>
</dbReference>
<evidence type="ECO:0000313" key="6">
    <source>
        <dbReference type="EMBL" id="TDR95692.1"/>
    </source>
</evidence>
<dbReference type="InterPro" id="IPR020846">
    <property type="entry name" value="MFS_dom"/>
</dbReference>
<sequence>MLGTLLVQATAAFLTRIIPTIAPAVGPEFGWTDTTIGYLAAATTFGSIAFLAAGGPLIRHLGPIRALQIGLGLGLVGLALLPVPATAATVAGCLLIGLGYAPSSPAGSDILQRHAPPAHRNLIFSIKQAGVPVGGVLAGLALPPLAQAYGWQSTLLASAGLVLLTVALVQPLRDRLDSERYGGRLGWRSFLSRENLQRPLRALGDAPGTLPLSLAGACLAYGQGCWFAFLVTFAVVELGYSLVAAGLLFGIMQATGVAGRILLGWLSDRLGSGILTLRLVAAAGVATALAAGLSSKAWPLSAVAILSGIAGITVSSWNGVQIAEIARRAKPGQISETAAGATMLIFIGLFLGPMTFAAILGATGRFDLSFYSVALMSVLPILILTPLSHKPLKT</sequence>
<dbReference type="AlphaFoldDB" id="A0A4R7CAE0"/>
<dbReference type="SUPFAM" id="SSF103473">
    <property type="entry name" value="MFS general substrate transporter"/>
    <property type="match status" value="1"/>
</dbReference>
<evidence type="ECO:0000256" key="4">
    <source>
        <dbReference type="SAM" id="Phobius"/>
    </source>
</evidence>
<evidence type="ECO:0000259" key="5">
    <source>
        <dbReference type="PROSITE" id="PS50850"/>
    </source>
</evidence>
<evidence type="ECO:0000313" key="7">
    <source>
        <dbReference type="Proteomes" id="UP000295122"/>
    </source>
</evidence>
<name>A0A4R7CAE0_9HYPH</name>
<feature type="transmembrane region" description="Helical" evidence="4">
    <location>
        <begin position="341"/>
        <end position="362"/>
    </location>
</feature>
<protein>
    <submittedName>
        <fullName evidence="6">Cyanate permease</fullName>
    </submittedName>
</protein>
<comment type="caution">
    <text evidence="6">The sequence shown here is derived from an EMBL/GenBank/DDBJ whole genome shotgun (WGS) entry which is preliminary data.</text>
</comment>
<feature type="transmembrane region" description="Helical" evidence="4">
    <location>
        <begin position="149"/>
        <end position="169"/>
    </location>
</feature>
<dbReference type="EMBL" id="SNZR01000002">
    <property type="protein sequence ID" value="TDR95692.1"/>
    <property type="molecule type" value="Genomic_DNA"/>
</dbReference>
<keyword evidence="1 4" id="KW-0812">Transmembrane</keyword>